<keyword evidence="1" id="KW-1133">Transmembrane helix</keyword>
<keyword evidence="1" id="KW-0812">Transmembrane</keyword>
<dbReference type="EMBL" id="KV749537">
    <property type="protein sequence ID" value="OCL09009.1"/>
    <property type="molecule type" value="Genomic_DNA"/>
</dbReference>
<dbReference type="Proteomes" id="UP000250140">
    <property type="component" value="Unassembled WGS sequence"/>
</dbReference>
<dbReference type="AlphaFoldDB" id="A0A8E2F205"/>
<evidence type="ECO:0000313" key="3">
    <source>
        <dbReference type="Proteomes" id="UP000250140"/>
    </source>
</evidence>
<feature type="transmembrane region" description="Helical" evidence="1">
    <location>
        <begin position="7"/>
        <end position="28"/>
    </location>
</feature>
<gene>
    <name evidence="2" type="ORF">AOQ84DRAFT_275211</name>
</gene>
<proteinExistence type="predicted"/>
<sequence length="78" mass="8439">PDGGYGWVCVACVFTINDFTWGVVAWYGVFPAPYLTHGIFPEATSLHYAFIGGLDFGVSMLVASPVTYITRILGTHPP</sequence>
<protein>
    <submittedName>
        <fullName evidence="2">Uncharacterized protein</fullName>
    </submittedName>
</protein>
<feature type="non-terminal residue" evidence="2">
    <location>
        <position position="78"/>
    </location>
</feature>
<reference evidence="2 3" key="1">
    <citation type="journal article" date="2016" name="Nat. Commun.">
        <title>Ectomycorrhizal ecology is imprinted in the genome of the dominant symbiotic fungus Cenococcum geophilum.</title>
        <authorList>
            <consortium name="DOE Joint Genome Institute"/>
            <person name="Peter M."/>
            <person name="Kohler A."/>
            <person name="Ohm R.A."/>
            <person name="Kuo A."/>
            <person name="Krutzmann J."/>
            <person name="Morin E."/>
            <person name="Arend M."/>
            <person name="Barry K.W."/>
            <person name="Binder M."/>
            <person name="Choi C."/>
            <person name="Clum A."/>
            <person name="Copeland A."/>
            <person name="Grisel N."/>
            <person name="Haridas S."/>
            <person name="Kipfer T."/>
            <person name="LaButti K."/>
            <person name="Lindquist E."/>
            <person name="Lipzen A."/>
            <person name="Maire R."/>
            <person name="Meier B."/>
            <person name="Mihaltcheva S."/>
            <person name="Molinier V."/>
            <person name="Murat C."/>
            <person name="Poggeler S."/>
            <person name="Quandt C.A."/>
            <person name="Sperisen C."/>
            <person name="Tritt A."/>
            <person name="Tisserant E."/>
            <person name="Crous P.W."/>
            <person name="Henrissat B."/>
            <person name="Nehls U."/>
            <person name="Egli S."/>
            <person name="Spatafora J.W."/>
            <person name="Grigoriev I.V."/>
            <person name="Martin F.M."/>
        </authorList>
    </citation>
    <scope>NUCLEOTIDE SEQUENCE [LARGE SCALE GENOMIC DNA]</scope>
    <source>
        <strain evidence="2 3">CBS 207.34</strain>
    </source>
</reference>
<dbReference type="OrthoDB" id="6499973at2759"/>
<feature type="non-terminal residue" evidence="2">
    <location>
        <position position="1"/>
    </location>
</feature>
<keyword evidence="1" id="KW-0472">Membrane</keyword>
<evidence type="ECO:0000256" key="1">
    <source>
        <dbReference type="SAM" id="Phobius"/>
    </source>
</evidence>
<organism evidence="2 3">
    <name type="scientific">Glonium stellatum</name>
    <dbReference type="NCBI Taxonomy" id="574774"/>
    <lineage>
        <taxon>Eukaryota</taxon>
        <taxon>Fungi</taxon>
        <taxon>Dikarya</taxon>
        <taxon>Ascomycota</taxon>
        <taxon>Pezizomycotina</taxon>
        <taxon>Dothideomycetes</taxon>
        <taxon>Pleosporomycetidae</taxon>
        <taxon>Gloniales</taxon>
        <taxon>Gloniaceae</taxon>
        <taxon>Glonium</taxon>
    </lineage>
</organism>
<feature type="transmembrane region" description="Helical" evidence="1">
    <location>
        <begin position="48"/>
        <end position="69"/>
    </location>
</feature>
<evidence type="ECO:0000313" key="2">
    <source>
        <dbReference type="EMBL" id="OCL09009.1"/>
    </source>
</evidence>
<accession>A0A8E2F205</accession>
<keyword evidence="3" id="KW-1185">Reference proteome</keyword>
<name>A0A8E2F205_9PEZI</name>